<dbReference type="InterPro" id="IPR005662">
    <property type="entry name" value="GTPase_Era-like"/>
</dbReference>
<dbReference type="Pfam" id="PF01926">
    <property type="entry name" value="MMR_HSR1"/>
    <property type="match status" value="1"/>
</dbReference>
<evidence type="ECO:0000256" key="2">
    <source>
        <dbReference type="ARBA" id="ARBA00020484"/>
    </source>
</evidence>
<sequence>MKSGFVAIVGRSNVGKSTLLNTLVGTKIAATSFRAQMTRHLIHGVMNIPGNANYPCGQAVFVDTPGFFRDKKSSLTSKLLKKVHEALEGIDLIIYVVDPSREIGDEERGLYGMVRHLDIPKLLVLNKSDLPQKDREHEKEYRQWTSDFEEVFTLSALRASHIQPLREKVLELLPEGEAMYLDNQLTNVTEDFFVEELIREKAFAVLDKEVPYSLTVKVDSIENKPDMFVIEARILTDEERYKKIIIGKGAYKIKEIGQLARKELEQALNKKVFLALEVEVDTHWVEGI</sequence>
<evidence type="ECO:0000256" key="8">
    <source>
        <dbReference type="RuleBase" id="RU003761"/>
    </source>
</evidence>
<evidence type="ECO:0000256" key="4">
    <source>
        <dbReference type="ARBA" id="ARBA00022884"/>
    </source>
</evidence>
<name>A0A2H0N4Q2_9BACT</name>
<feature type="region of interest" description="G4" evidence="7">
    <location>
        <begin position="126"/>
        <end position="129"/>
    </location>
</feature>
<feature type="region of interest" description="G5" evidence="7">
    <location>
        <begin position="154"/>
        <end position="156"/>
    </location>
</feature>
<dbReference type="InterPro" id="IPR027417">
    <property type="entry name" value="P-loop_NTPase"/>
</dbReference>
<evidence type="ECO:0000313" key="11">
    <source>
        <dbReference type="EMBL" id="PIR03095.1"/>
    </source>
</evidence>
<keyword evidence="6" id="KW-0963">Cytoplasm</keyword>
<dbReference type="GO" id="GO:0003924">
    <property type="term" value="F:GTPase activity"/>
    <property type="evidence" value="ECO:0007669"/>
    <property type="project" value="UniProtKB-UniRule"/>
</dbReference>
<dbReference type="NCBIfam" id="TIGR00231">
    <property type="entry name" value="small_GTP"/>
    <property type="match status" value="1"/>
</dbReference>
<evidence type="ECO:0000259" key="10">
    <source>
        <dbReference type="PROSITE" id="PS51713"/>
    </source>
</evidence>
<dbReference type="GO" id="GO:0005829">
    <property type="term" value="C:cytosol"/>
    <property type="evidence" value="ECO:0007669"/>
    <property type="project" value="TreeGrafter"/>
</dbReference>
<dbReference type="Gene3D" id="3.40.50.300">
    <property type="entry name" value="P-loop containing nucleotide triphosphate hydrolases"/>
    <property type="match status" value="1"/>
</dbReference>
<dbReference type="NCBIfam" id="NF000908">
    <property type="entry name" value="PRK00089.1"/>
    <property type="match status" value="1"/>
</dbReference>
<feature type="binding site" evidence="6">
    <location>
        <begin position="63"/>
        <end position="67"/>
    </location>
    <ligand>
        <name>GTP</name>
        <dbReference type="ChEBI" id="CHEBI:37565"/>
    </ligand>
</feature>
<comment type="caution">
    <text evidence="11">The sequence shown here is derived from an EMBL/GenBank/DDBJ whole genome shotgun (WGS) entry which is preliminary data.</text>
</comment>
<comment type="caution">
    <text evidence="6">Lacks conserved residue(s) required for the propagation of feature annotation.</text>
</comment>
<evidence type="ECO:0000256" key="7">
    <source>
        <dbReference type="PROSITE-ProRule" id="PRU01050"/>
    </source>
</evidence>
<keyword evidence="3 6" id="KW-0547">Nucleotide-binding</keyword>
<dbReference type="InterPro" id="IPR030388">
    <property type="entry name" value="G_ERA_dom"/>
</dbReference>
<feature type="region of interest" description="G3" evidence="7">
    <location>
        <begin position="63"/>
        <end position="66"/>
    </location>
</feature>
<gene>
    <name evidence="6" type="primary">era</name>
    <name evidence="11" type="ORF">COV60_02120</name>
</gene>
<keyword evidence="4 6" id="KW-0694">RNA-binding</keyword>
<comment type="function">
    <text evidence="6">An essential GTPase that binds both GDP and GTP, with rapid nucleotide exchange. Plays a role in 16S rRNA processing and 30S ribosomal subunit biogenesis and possibly also in cell cycle regulation and energy metabolism.</text>
</comment>
<evidence type="ECO:0000256" key="3">
    <source>
        <dbReference type="ARBA" id="ARBA00022741"/>
    </source>
</evidence>
<protein>
    <recommendedName>
        <fullName evidence="2 6">GTPase Era</fullName>
    </recommendedName>
</protein>
<proteinExistence type="inferred from homology"/>
<dbReference type="HAMAP" id="MF_00367">
    <property type="entry name" value="GTPase_Era"/>
    <property type="match status" value="1"/>
</dbReference>
<dbReference type="CDD" id="cd22534">
    <property type="entry name" value="KH-II_Era"/>
    <property type="match status" value="1"/>
</dbReference>
<dbReference type="GO" id="GO:0043024">
    <property type="term" value="F:ribosomal small subunit binding"/>
    <property type="evidence" value="ECO:0007669"/>
    <property type="project" value="TreeGrafter"/>
</dbReference>
<dbReference type="GO" id="GO:0005886">
    <property type="term" value="C:plasma membrane"/>
    <property type="evidence" value="ECO:0007669"/>
    <property type="project" value="UniProtKB-SubCell"/>
</dbReference>
<dbReference type="AlphaFoldDB" id="A0A2H0N4Q2"/>
<dbReference type="PROSITE" id="PS51713">
    <property type="entry name" value="G_ERA"/>
    <property type="match status" value="1"/>
</dbReference>
<dbReference type="PRINTS" id="PR00326">
    <property type="entry name" value="GTP1OBG"/>
</dbReference>
<comment type="subcellular location">
    <subcellularLocation>
        <location evidence="6">Cytoplasm</location>
    </subcellularLocation>
    <subcellularLocation>
        <location evidence="6">Cell membrane</location>
        <topology evidence="6">Peripheral membrane protein</topology>
    </subcellularLocation>
</comment>
<dbReference type="InterPro" id="IPR015946">
    <property type="entry name" value="KH_dom-like_a/b"/>
</dbReference>
<keyword evidence="6" id="KW-1003">Cell membrane</keyword>
<evidence type="ECO:0000313" key="12">
    <source>
        <dbReference type="Proteomes" id="UP000229782"/>
    </source>
</evidence>
<dbReference type="InterPro" id="IPR006073">
    <property type="entry name" value="GTP-bd"/>
</dbReference>
<keyword evidence="6" id="KW-0690">Ribosome biogenesis</keyword>
<keyword evidence="5 6" id="KW-0342">GTP-binding</keyword>
<keyword evidence="6" id="KW-0472">Membrane</keyword>
<feature type="domain" description="Era-type G" evidence="10">
    <location>
        <begin position="2"/>
        <end position="175"/>
    </location>
</feature>
<dbReference type="Gene3D" id="3.30.300.20">
    <property type="match status" value="1"/>
</dbReference>
<dbReference type="GO" id="GO:0005525">
    <property type="term" value="F:GTP binding"/>
    <property type="evidence" value="ECO:0007669"/>
    <property type="project" value="UniProtKB-UniRule"/>
</dbReference>
<dbReference type="GO" id="GO:0000028">
    <property type="term" value="P:ribosomal small subunit assembly"/>
    <property type="evidence" value="ECO:0007669"/>
    <property type="project" value="TreeGrafter"/>
</dbReference>
<dbReference type="PANTHER" id="PTHR42698:SF1">
    <property type="entry name" value="GTPASE ERA, MITOCHONDRIAL"/>
    <property type="match status" value="1"/>
</dbReference>
<dbReference type="InterPro" id="IPR004044">
    <property type="entry name" value="KH_dom_type_2"/>
</dbReference>
<feature type="binding site" evidence="6">
    <location>
        <begin position="126"/>
        <end position="129"/>
    </location>
    <ligand>
        <name>GTP</name>
        <dbReference type="ChEBI" id="CHEBI:37565"/>
    </ligand>
</feature>
<dbReference type="InterPro" id="IPR005225">
    <property type="entry name" value="Small_GTP-bd"/>
</dbReference>
<dbReference type="Pfam" id="PF07650">
    <property type="entry name" value="KH_2"/>
    <property type="match status" value="1"/>
</dbReference>
<dbReference type="SUPFAM" id="SSF54814">
    <property type="entry name" value="Prokaryotic type KH domain (KH-domain type II)"/>
    <property type="match status" value="1"/>
</dbReference>
<dbReference type="InterPro" id="IPR009019">
    <property type="entry name" value="KH_sf_prok-type"/>
</dbReference>
<feature type="domain" description="KH type-2" evidence="9">
    <location>
        <begin position="206"/>
        <end position="282"/>
    </location>
</feature>
<feature type="region of interest" description="G1" evidence="7">
    <location>
        <begin position="10"/>
        <end position="17"/>
    </location>
</feature>
<dbReference type="NCBIfam" id="TIGR00436">
    <property type="entry name" value="era"/>
    <property type="match status" value="1"/>
</dbReference>
<accession>A0A2H0N4Q2</accession>
<dbReference type="PROSITE" id="PS50823">
    <property type="entry name" value="KH_TYPE_2"/>
    <property type="match status" value="1"/>
</dbReference>
<evidence type="ECO:0000259" key="9">
    <source>
        <dbReference type="PROSITE" id="PS50823"/>
    </source>
</evidence>
<comment type="similarity">
    <text evidence="1 6 7 8">Belongs to the TRAFAC class TrmE-Era-EngA-EngB-Septin-like GTPase superfamily. Era GTPase family.</text>
</comment>
<feature type="region of interest" description="G2" evidence="7">
    <location>
        <begin position="36"/>
        <end position="40"/>
    </location>
</feature>
<evidence type="ECO:0000256" key="1">
    <source>
        <dbReference type="ARBA" id="ARBA00007921"/>
    </source>
</evidence>
<dbReference type="PANTHER" id="PTHR42698">
    <property type="entry name" value="GTPASE ERA"/>
    <property type="match status" value="1"/>
</dbReference>
<keyword evidence="6" id="KW-0699">rRNA-binding</keyword>
<organism evidence="11 12">
    <name type="scientific">Candidatus Magasanikbacteria bacterium CG11_big_fil_rev_8_21_14_0_20_43_7</name>
    <dbReference type="NCBI Taxonomy" id="1974654"/>
    <lineage>
        <taxon>Bacteria</taxon>
        <taxon>Candidatus Magasanikiibacteriota</taxon>
    </lineage>
</organism>
<dbReference type="EMBL" id="PCWM01000049">
    <property type="protein sequence ID" value="PIR03095.1"/>
    <property type="molecule type" value="Genomic_DNA"/>
</dbReference>
<evidence type="ECO:0000256" key="6">
    <source>
        <dbReference type="HAMAP-Rule" id="MF_00367"/>
    </source>
</evidence>
<reference evidence="11 12" key="1">
    <citation type="submission" date="2017-09" db="EMBL/GenBank/DDBJ databases">
        <title>Depth-based differentiation of microbial function through sediment-hosted aquifers and enrichment of novel symbionts in the deep terrestrial subsurface.</title>
        <authorList>
            <person name="Probst A.J."/>
            <person name="Ladd B."/>
            <person name="Jarett J.K."/>
            <person name="Geller-Mcgrath D.E."/>
            <person name="Sieber C.M."/>
            <person name="Emerson J.B."/>
            <person name="Anantharaman K."/>
            <person name="Thomas B.C."/>
            <person name="Malmstrom R."/>
            <person name="Stieglmeier M."/>
            <person name="Klingl A."/>
            <person name="Woyke T."/>
            <person name="Ryan C.M."/>
            <person name="Banfield J.F."/>
        </authorList>
    </citation>
    <scope>NUCLEOTIDE SEQUENCE [LARGE SCALE GENOMIC DNA]</scope>
    <source>
        <strain evidence="11">CG11_big_fil_rev_8_21_14_0_20_43_7</strain>
    </source>
</reference>
<dbReference type="SUPFAM" id="SSF52540">
    <property type="entry name" value="P-loop containing nucleoside triphosphate hydrolases"/>
    <property type="match status" value="1"/>
</dbReference>
<dbReference type="GO" id="GO:0070181">
    <property type="term" value="F:small ribosomal subunit rRNA binding"/>
    <property type="evidence" value="ECO:0007669"/>
    <property type="project" value="UniProtKB-UniRule"/>
</dbReference>
<dbReference type="Proteomes" id="UP000229782">
    <property type="component" value="Unassembled WGS sequence"/>
</dbReference>
<dbReference type="CDD" id="cd04163">
    <property type="entry name" value="Era"/>
    <property type="match status" value="1"/>
</dbReference>
<comment type="subunit">
    <text evidence="6">Monomer.</text>
</comment>
<evidence type="ECO:0000256" key="5">
    <source>
        <dbReference type="ARBA" id="ARBA00023134"/>
    </source>
</evidence>